<dbReference type="PANTHER" id="PTHR12526:SF637">
    <property type="entry name" value="GLYCOSYLTRANSFERASE EPSF-RELATED"/>
    <property type="match status" value="1"/>
</dbReference>
<keyword evidence="3" id="KW-0808">Transferase</keyword>
<protein>
    <submittedName>
        <fullName evidence="3">Glycosyltransferase involved in cell wall biosynthesis</fullName>
    </submittedName>
</protein>
<dbReference type="PANTHER" id="PTHR12526">
    <property type="entry name" value="GLYCOSYLTRANSFERASE"/>
    <property type="match status" value="1"/>
</dbReference>
<feature type="domain" description="Glycosyltransferase subfamily 4-like N-terminal" evidence="2">
    <location>
        <begin position="24"/>
        <end position="173"/>
    </location>
</feature>
<name>A0A7W4Z9Q1_9GAMM</name>
<dbReference type="Gene3D" id="3.40.50.2000">
    <property type="entry name" value="Glycogen Phosphorylase B"/>
    <property type="match status" value="2"/>
</dbReference>
<dbReference type="Proteomes" id="UP000535937">
    <property type="component" value="Unassembled WGS sequence"/>
</dbReference>
<dbReference type="Pfam" id="PF00534">
    <property type="entry name" value="Glycos_transf_1"/>
    <property type="match status" value="1"/>
</dbReference>
<accession>A0A7W4Z9Q1</accession>
<gene>
    <name evidence="3" type="ORF">FHS09_002912</name>
</gene>
<dbReference type="AlphaFoldDB" id="A0A7W4Z9Q1"/>
<keyword evidence="4" id="KW-1185">Reference proteome</keyword>
<dbReference type="InterPro" id="IPR001296">
    <property type="entry name" value="Glyco_trans_1"/>
</dbReference>
<evidence type="ECO:0000313" key="4">
    <source>
        <dbReference type="Proteomes" id="UP000535937"/>
    </source>
</evidence>
<dbReference type="EMBL" id="JACHWZ010000013">
    <property type="protein sequence ID" value="MBB3062068.1"/>
    <property type="molecule type" value="Genomic_DNA"/>
</dbReference>
<dbReference type="GO" id="GO:1901135">
    <property type="term" value="P:carbohydrate derivative metabolic process"/>
    <property type="evidence" value="ECO:0007669"/>
    <property type="project" value="UniProtKB-ARBA"/>
</dbReference>
<comment type="caution">
    <text evidence="3">The sequence shown here is derived from an EMBL/GenBank/DDBJ whole genome shotgun (WGS) entry which is preliminary data.</text>
</comment>
<evidence type="ECO:0000259" key="1">
    <source>
        <dbReference type="Pfam" id="PF00534"/>
    </source>
</evidence>
<organism evidence="3 4">
    <name type="scientific">Microbulbifer rhizosphaerae</name>
    <dbReference type="NCBI Taxonomy" id="1562603"/>
    <lineage>
        <taxon>Bacteria</taxon>
        <taxon>Pseudomonadati</taxon>
        <taxon>Pseudomonadota</taxon>
        <taxon>Gammaproteobacteria</taxon>
        <taxon>Cellvibrionales</taxon>
        <taxon>Microbulbiferaceae</taxon>
        <taxon>Microbulbifer</taxon>
    </lineage>
</organism>
<dbReference type="CDD" id="cd03811">
    <property type="entry name" value="GT4_GT28_WabH-like"/>
    <property type="match status" value="1"/>
</dbReference>
<evidence type="ECO:0000259" key="2">
    <source>
        <dbReference type="Pfam" id="PF13439"/>
    </source>
</evidence>
<dbReference type="SUPFAM" id="SSF53756">
    <property type="entry name" value="UDP-Glycosyltransferase/glycogen phosphorylase"/>
    <property type="match status" value="1"/>
</dbReference>
<sequence length="383" mass="42838">MPVTVLQLCHCYTMPFVDISQQYAELMQRQGARVVTVFLTRPRDEALAQSHNSDKTVFLELRSQDVRGLKLGLLLRLRRLCREEGVSLVVAHRWKPIYLATLLQLTMPSLKVSGVAHALGQLQRHGRRLLFQLFGRRVHLLGVSDATRDDLRRCLPAAAHSRVQTLYNYVDFDTLRDRQLDRVAARKALGLPDDAWVFGNVGRLHPHKDQATLLRAFARISVELPSARLCVLGQGELETQLRRLAAELGVATRVDFLGVVHNAARYFRAFDCFVLSSRRESFGMVLLEAMAADVPVIASDAGGAREVVHSRVWRPQPGDAGSFAERMLALAELDDDARAALAAEQLAFASSHFSLGAIEQQLSQLELHQWLREAPQLADSQSQ</sequence>
<feature type="domain" description="Glycosyl transferase family 1" evidence="1">
    <location>
        <begin position="184"/>
        <end position="337"/>
    </location>
</feature>
<dbReference type="RefSeq" id="WP_183461033.1">
    <property type="nucleotide sequence ID" value="NZ_JACHWZ010000013.1"/>
</dbReference>
<dbReference type="GO" id="GO:0016757">
    <property type="term" value="F:glycosyltransferase activity"/>
    <property type="evidence" value="ECO:0007669"/>
    <property type="project" value="InterPro"/>
</dbReference>
<dbReference type="InterPro" id="IPR028098">
    <property type="entry name" value="Glyco_trans_4-like_N"/>
</dbReference>
<dbReference type="Pfam" id="PF13439">
    <property type="entry name" value="Glyco_transf_4"/>
    <property type="match status" value="1"/>
</dbReference>
<evidence type="ECO:0000313" key="3">
    <source>
        <dbReference type="EMBL" id="MBB3062068.1"/>
    </source>
</evidence>
<reference evidence="3 4" key="1">
    <citation type="submission" date="2020-08" db="EMBL/GenBank/DDBJ databases">
        <title>Genomic Encyclopedia of Type Strains, Phase III (KMG-III): the genomes of soil and plant-associated and newly described type strains.</title>
        <authorList>
            <person name="Whitman W."/>
        </authorList>
    </citation>
    <scope>NUCLEOTIDE SEQUENCE [LARGE SCALE GENOMIC DNA]</scope>
    <source>
        <strain evidence="3 4">CECT 8799</strain>
    </source>
</reference>
<proteinExistence type="predicted"/>